<evidence type="ECO:0000313" key="2">
    <source>
        <dbReference type="Proteomes" id="UP000675881"/>
    </source>
</evidence>
<reference evidence="1" key="1">
    <citation type="submission" date="2021-02" db="EMBL/GenBank/DDBJ databases">
        <authorList>
            <person name="Bekaert M."/>
        </authorList>
    </citation>
    <scope>NUCLEOTIDE SEQUENCE</scope>
    <source>
        <strain evidence="1">IoA-00</strain>
    </source>
</reference>
<keyword evidence="2" id="KW-1185">Reference proteome</keyword>
<protein>
    <submittedName>
        <fullName evidence="1">(salmon louse) hypothetical protein</fullName>
    </submittedName>
</protein>
<organism evidence="1 2">
    <name type="scientific">Lepeophtheirus salmonis</name>
    <name type="common">Salmon louse</name>
    <name type="synonym">Caligus salmonis</name>
    <dbReference type="NCBI Taxonomy" id="72036"/>
    <lineage>
        <taxon>Eukaryota</taxon>
        <taxon>Metazoa</taxon>
        <taxon>Ecdysozoa</taxon>
        <taxon>Arthropoda</taxon>
        <taxon>Crustacea</taxon>
        <taxon>Multicrustacea</taxon>
        <taxon>Hexanauplia</taxon>
        <taxon>Copepoda</taxon>
        <taxon>Siphonostomatoida</taxon>
        <taxon>Caligidae</taxon>
        <taxon>Lepeophtheirus</taxon>
    </lineage>
</organism>
<dbReference type="Proteomes" id="UP000675881">
    <property type="component" value="Chromosome 7"/>
</dbReference>
<dbReference type="AlphaFoldDB" id="A0A7R8HCQ5"/>
<name>A0A7R8HCQ5_LEPSM</name>
<dbReference type="EMBL" id="HG994586">
    <property type="protein sequence ID" value="CAF2996123.1"/>
    <property type="molecule type" value="Genomic_DNA"/>
</dbReference>
<gene>
    <name evidence="1" type="ORF">LSAA_12821</name>
</gene>
<accession>A0A7R8HCQ5</accession>
<sequence length="470" mass="54389">MKGFSTLKLTKKAISELIKDLIPLIDAVFGPHKGAILVKIISPSSMKIVKSGKDILSLFERKHPIYKQLSKFLKNHVEQYGDGSKTYLSKVHTLREMVKIKEGFLPLLHSNPIKESLIPMDPCKILSSFFSSRFSESVSQYLIDNILYIYERSIPLKKFASKSILIEYEGIASSRVLHLVRKYLLDHTFSNPMKIDPKNFIVWIREEGNDSTQKISITTNKKTMDLSDFVSIQDRKIESFIHNALKSREVHAILCNFGLEDNLKYQLFKDRILVVEYMNTDELQDLCDEINIQPWKGEVGDEIHEMNIGETDGFEELYLANNSVKTVMKLPKYSNLSFFHPIICGPTLAIAKSYYESSYEGLSLLYSNNKGMTKFGDFEKHGLHLFLMDYLLKNGRSAETVHLIYMDLLTYWTTFSRKESNARRNDFFYYGYDTNINILTTFHEIIEFFLRTEYILPIKAKVSSQEAIIQ</sequence>
<evidence type="ECO:0000313" key="1">
    <source>
        <dbReference type="EMBL" id="CAF2996123.1"/>
    </source>
</evidence>
<proteinExistence type="predicted"/>